<evidence type="ECO:0000313" key="10">
    <source>
        <dbReference type="Proteomes" id="UP000573729"/>
    </source>
</evidence>
<dbReference type="RefSeq" id="WP_184215599.1">
    <property type="nucleotide sequence ID" value="NZ_JACHMD010000001.1"/>
</dbReference>
<evidence type="ECO:0000259" key="8">
    <source>
        <dbReference type="Pfam" id="PF05154"/>
    </source>
</evidence>
<dbReference type="EMBL" id="JACHMD010000001">
    <property type="protein sequence ID" value="MBB4666205.1"/>
    <property type="molecule type" value="Genomic_DNA"/>
</dbReference>
<organism evidence="9 10">
    <name type="scientific">Microbacterium marinum</name>
    <dbReference type="NCBI Taxonomy" id="421115"/>
    <lineage>
        <taxon>Bacteria</taxon>
        <taxon>Bacillati</taxon>
        <taxon>Actinomycetota</taxon>
        <taxon>Actinomycetes</taxon>
        <taxon>Micrococcales</taxon>
        <taxon>Microbacteriaceae</taxon>
        <taxon>Microbacterium</taxon>
    </lineage>
</organism>
<feature type="transmembrane region" description="Helical" evidence="7">
    <location>
        <begin position="103"/>
        <end position="124"/>
    </location>
</feature>
<feature type="transmembrane region" description="Helical" evidence="7">
    <location>
        <begin position="30"/>
        <end position="49"/>
    </location>
</feature>
<evidence type="ECO:0000256" key="5">
    <source>
        <dbReference type="ARBA" id="ARBA00023136"/>
    </source>
</evidence>
<name>A0A7W7BP42_9MICO</name>
<dbReference type="GO" id="GO:0016020">
    <property type="term" value="C:membrane"/>
    <property type="evidence" value="ECO:0007669"/>
    <property type="project" value="UniProtKB-SubCell"/>
</dbReference>
<dbReference type="AlphaFoldDB" id="A0A7W7BP42"/>
<reference evidence="9 10" key="1">
    <citation type="submission" date="2020-08" db="EMBL/GenBank/DDBJ databases">
        <title>Sequencing the genomes of 1000 actinobacteria strains.</title>
        <authorList>
            <person name="Klenk H.-P."/>
        </authorList>
    </citation>
    <scope>NUCLEOTIDE SEQUENCE [LARGE SCALE GENOMIC DNA]</scope>
    <source>
        <strain evidence="9 10">DSM 24947</strain>
    </source>
</reference>
<evidence type="ECO:0000256" key="2">
    <source>
        <dbReference type="ARBA" id="ARBA00022692"/>
    </source>
</evidence>
<keyword evidence="5 7" id="KW-0472">Membrane</keyword>
<dbReference type="InterPro" id="IPR007829">
    <property type="entry name" value="TM2"/>
</dbReference>
<evidence type="ECO:0000256" key="3">
    <source>
        <dbReference type="ARBA" id="ARBA00022729"/>
    </source>
</evidence>
<dbReference type="Pfam" id="PF05154">
    <property type="entry name" value="TM2"/>
    <property type="match status" value="1"/>
</dbReference>
<feature type="transmembrane region" description="Helical" evidence="7">
    <location>
        <begin position="70"/>
        <end position="91"/>
    </location>
</feature>
<evidence type="ECO:0000313" key="9">
    <source>
        <dbReference type="EMBL" id="MBB4666205.1"/>
    </source>
</evidence>
<gene>
    <name evidence="9" type="ORF">BKA24_000914</name>
</gene>
<accession>A0A7W7BP42</accession>
<keyword evidence="2 7" id="KW-0812">Transmembrane</keyword>
<protein>
    <recommendedName>
        <fullName evidence="8">TM2 domain-containing protein</fullName>
    </recommendedName>
</protein>
<evidence type="ECO:0000256" key="4">
    <source>
        <dbReference type="ARBA" id="ARBA00022989"/>
    </source>
</evidence>
<evidence type="ECO:0000256" key="6">
    <source>
        <dbReference type="ARBA" id="ARBA00023180"/>
    </source>
</evidence>
<dbReference type="PANTHER" id="PTHR21016:SF7">
    <property type="entry name" value="TM2 DOMAIN-CONTAINING PROTEIN 3"/>
    <property type="match status" value="1"/>
</dbReference>
<sequence>MATVVLSYLFGMFGADRFYLGKTRSALVKLFTLGGFGYWWLIDLLITLFGGQRDSWGLRLRGYERHKKTVWIALGALFAVSFVAGLIALVATASVGESGPTPFGWVLLSTVAAAAVIGGVVVLVRRRAARVPSNSARRPSSVPPSIWSFLERFAVLRAEYVTRSADGDDIAGSVVQLLDSLTSNTSELFIRLAAKSEKSQRDRARREYEDKLGKLTAALEDDYLLDILASPRLWDDPEQRISDVRTAIAAVDAQLLANVRQVNARKGIVFTVAIDGLIGPRKAMDDWQRDFDRAAPDGDSSPTS</sequence>
<evidence type="ECO:0000256" key="1">
    <source>
        <dbReference type="ARBA" id="ARBA00004141"/>
    </source>
</evidence>
<keyword evidence="3" id="KW-0732">Signal</keyword>
<dbReference type="Proteomes" id="UP000573729">
    <property type="component" value="Unassembled WGS sequence"/>
</dbReference>
<keyword evidence="10" id="KW-1185">Reference proteome</keyword>
<keyword evidence="4 7" id="KW-1133">Transmembrane helix</keyword>
<dbReference type="PANTHER" id="PTHR21016">
    <property type="entry name" value="BETA-AMYLOID BINDING PROTEIN-RELATED"/>
    <property type="match status" value="1"/>
</dbReference>
<evidence type="ECO:0000256" key="7">
    <source>
        <dbReference type="SAM" id="Phobius"/>
    </source>
</evidence>
<comment type="subcellular location">
    <subcellularLocation>
        <location evidence="1">Membrane</location>
        <topology evidence="1">Multi-pass membrane protein</topology>
    </subcellularLocation>
</comment>
<keyword evidence="6" id="KW-0325">Glycoprotein</keyword>
<comment type="caution">
    <text evidence="9">The sequence shown here is derived from an EMBL/GenBank/DDBJ whole genome shotgun (WGS) entry which is preliminary data.</text>
</comment>
<dbReference type="InterPro" id="IPR050932">
    <property type="entry name" value="TM2D1-3-like"/>
</dbReference>
<feature type="domain" description="TM2" evidence="8">
    <location>
        <begin position="2"/>
        <end position="44"/>
    </location>
</feature>
<proteinExistence type="predicted"/>